<dbReference type="AlphaFoldDB" id="A4AC11"/>
<organism evidence="2 3">
    <name type="scientific">Congregibacter litoralis KT71</name>
    <dbReference type="NCBI Taxonomy" id="314285"/>
    <lineage>
        <taxon>Bacteria</taxon>
        <taxon>Pseudomonadati</taxon>
        <taxon>Pseudomonadota</taxon>
        <taxon>Gammaproteobacteria</taxon>
        <taxon>Cellvibrionales</taxon>
        <taxon>Halieaceae</taxon>
        <taxon>Congregibacter</taxon>
    </lineage>
</organism>
<dbReference type="EMBL" id="AAOA02000006">
    <property type="protein sequence ID" value="EAQ96461.1"/>
    <property type="molecule type" value="Genomic_DNA"/>
</dbReference>
<comment type="caution">
    <text evidence="2">The sequence shown here is derived from an EMBL/GenBank/DDBJ whole genome shotgun (WGS) entry which is preliminary data.</text>
</comment>
<reference evidence="2 3" key="2">
    <citation type="journal article" date="2009" name="PLoS ONE">
        <title>The photosynthetic apparatus and its regulation in the aerobic gammaproteobacterium Congregibacter litoralis gen. nov., sp. nov.</title>
        <authorList>
            <person name="Spring S."/>
            <person name="Lunsdorf H."/>
            <person name="Fuchs B.M."/>
            <person name="Tindall B.J."/>
        </authorList>
    </citation>
    <scope>NUCLEOTIDE SEQUENCE [LARGE SCALE GENOMIC DNA]</scope>
    <source>
        <strain evidence="2">KT71</strain>
    </source>
</reference>
<reference evidence="2 3" key="1">
    <citation type="journal article" date="2007" name="Proc. Natl. Acad. Sci. U.S.A.">
        <title>Characterization of a marine gammaproteobacterium capable of aerobic anoxygenic photosynthesis.</title>
        <authorList>
            <person name="Fuchs B.M."/>
            <person name="Spring S."/>
            <person name="Teeling H."/>
            <person name="Quast C."/>
            <person name="Wulf J."/>
            <person name="Schattenhofer M."/>
            <person name="Yan S."/>
            <person name="Ferriera S."/>
            <person name="Johnson J."/>
            <person name="Glockner F.O."/>
            <person name="Amann R."/>
        </authorList>
    </citation>
    <scope>NUCLEOTIDE SEQUENCE [LARGE SCALE GENOMIC DNA]</scope>
    <source>
        <strain evidence="2">KT71</strain>
    </source>
</reference>
<proteinExistence type="predicted"/>
<evidence type="ECO:0000313" key="3">
    <source>
        <dbReference type="Proteomes" id="UP000019205"/>
    </source>
</evidence>
<keyword evidence="1" id="KW-0175">Coiled coil</keyword>
<dbReference type="STRING" id="314285.KT71_05537"/>
<evidence type="ECO:0000256" key="1">
    <source>
        <dbReference type="SAM" id="Coils"/>
    </source>
</evidence>
<protein>
    <submittedName>
        <fullName evidence="2">Uncharacterized protein</fullName>
    </submittedName>
</protein>
<dbReference type="OrthoDB" id="7025317at2"/>
<dbReference type="RefSeq" id="WP_008293526.1">
    <property type="nucleotide sequence ID" value="NZ_CM002299.1"/>
</dbReference>
<sequence length="209" mass="24083">MIKTDNHISQRSKSAATDSISEKLRVLTEWADAGIPWVHTDDGELLLNKKGDPKPDFFPTSIRKFCTWDGSQNCEFVRQTLPQFSSNSQDTLSRPHNAKLKHSVVTTIELAKAKRDSQVAVQAKRDWRTQLSLEVKELEQKRAALAAQIAEFEHRAMRAERELKELQAAHNRNVTHLTEELQSLRNENASLRRQGHKIFELPKRDRHDE</sequence>
<dbReference type="eggNOG" id="ENOG502ZQ3B">
    <property type="taxonomic scope" value="Bacteria"/>
</dbReference>
<dbReference type="Proteomes" id="UP000019205">
    <property type="component" value="Chromosome"/>
</dbReference>
<keyword evidence="3" id="KW-1185">Reference proteome</keyword>
<evidence type="ECO:0000313" key="2">
    <source>
        <dbReference type="EMBL" id="EAQ96461.1"/>
    </source>
</evidence>
<name>A4AC11_9GAMM</name>
<gene>
    <name evidence="2" type="ORF">KT71_05537</name>
</gene>
<feature type="coiled-coil region" evidence="1">
    <location>
        <begin position="128"/>
        <end position="194"/>
    </location>
</feature>
<accession>A4AC11</accession>
<dbReference type="HOGENOM" id="CLU_1313658_0_0_6"/>